<evidence type="ECO:0000313" key="3">
    <source>
        <dbReference type="EMBL" id="KZS98727.1"/>
    </source>
</evidence>
<dbReference type="InterPro" id="IPR005804">
    <property type="entry name" value="FA_desaturase_dom"/>
</dbReference>
<dbReference type="GO" id="GO:0006629">
    <property type="term" value="P:lipid metabolic process"/>
    <property type="evidence" value="ECO:0007669"/>
    <property type="project" value="InterPro"/>
</dbReference>
<feature type="transmembrane region" description="Helical" evidence="1">
    <location>
        <begin position="231"/>
        <end position="248"/>
    </location>
</feature>
<dbReference type="CDD" id="cd03507">
    <property type="entry name" value="Delta12-FADS-like"/>
    <property type="match status" value="1"/>
</dbReference>
<keyword evidence="4" id="KW-1185">Reference proteome</keyword>
<dbReference type="Pfam" id="PF00487">
    <property type="entry name" value="FA_desaturase"/>
    <property type="match status" value="1"/>
</dbReference>
<organism evidence="3 4">
    <name type="scientific">Sistotremastrum niveocremeum HHB9708</name>
    <dbReference type="NCBI Taxonomy" id="1314777"/>
    <lineage>
        <taxon>Eukaryota</taxon>
        <taxon>Fungi</taxon>
        <taxon>Dikarya</taxon>
        <taxon>Basidiomycota</taxon>
        <taxon>Agaricomycotina</taxon>
        <taxon>Agaricomycetes</taxon>
        <taxon>Sistotremastrales</taxon>
        <taxon>Sistotremastraceae</taxon>
        <taxon>Sertulicium</taxon>
        <taxon>Sertulicium niveocremeum</taxon>
    </lineage>
</organism>
<sequence>MSPEDQIPTYNPMPWSVAELKAVIPARCFKRSLGTSVMYLTRNISISAGAFYIALSLDHFLSGPSALSYLSILWASIFRWSSWIFYWWFQGLMFVNFWAYGHECTHNALSPFRRVDDAIGFVLFSFLGTPYYSWQMSHVIHHSHRGHAEKDVSFVPPTRSDLKIPTHEDTMEYSDFFEDAPFFTLGKLILRQQIGYLAFLIDLRSTSPKTESLVCHFLPSSTMFRHRYKDVVLSDMGILVMGGLLFYATQSFGIIWLIKTYGIPWVALNNWIVLITYLHHTAPEIPYYRGKTWNFQRGALSTVDRNPLGRLGQFFFLNAGHFHVVHHLFPQIPWYHLEEATNHLKAFIGDYYVYSDEPILKALWRSFTECQFVEDEGEVLFYRNAKGKARAKDQ</sequence>
<accession>A0A165AB51</accession>
<dbReference type="GO" id="GO:0016491">
    <property type="term" value="F:oxidoreductase activity"/>
    <property type="evidence" value="ECO:0007669"/>
    <property type="project" value="InterPro"/>
</dbReference>
<feature type="transmembrane region" description="Helical" evidence="1">
    <location>
        <begin position="118"/>
        <end position="134"/>
    </location>
</feature>
<dbReference type="AlphaFoldDB" id="A0A165AB51"/>
<proteinExistence type="predicted"/>
<keyword evidence="1" id="KW-0812">Transmembrane</keyword>
<dbReference type="Proteomes" id="UP000076722">
    <property type="component" value="Unassembled WGS sequence"/>
</dbReference>
<dbReference type="PANTHER" id="PTHR32100">
    <property type="entry name" value="OMEGA-6 FATTY ACID DESATURASE, CHLOROPLASTIC"/>
    <property type="match status" value="1"/>
</dbReference>
<protein>
    <recommendedName>
        <fullName evidence="2">Fatty acid desaturase domain-containing protein</fullName>
    </recommendedName>
</protein>
<reference evidence="3 4" key="1">
    <citation type="journal article" date="2016" name="Mol. Biol. Evol.">
        <title>Comparative Genomics of Early-Diverging Mushroom-Forming Fungi Provides Insights into the Origins of Lignocellulose Decay Capabilities.</title>
        <authorList>
            <person name="Nagy L.G."/>
            <person name="Riley R."/>
            <person name="Tritt A."/>
            <person name="Adam C."/>
            <person name="Daum C."/>
            <person name="Floudas D."/>
            <person name="Sun H."/>
            <person name="Yadav J.S."/>
            <person name="Pangilinan J."/>
            <person name="Larsson K.H."/>
            <person name="Matsuura K."/>
            <person name="Barry K."/>
            <person name="Labutti K."/>
            <person name="Kuo R."/>
            <person name="Ohm R.A."/>
            <person name="Bhattacharya S.S."/>
            <person name="Shirouzu T."/>
            <person name="Yoshinaga Y."/>
            <person name="Martin F.M."/>
            <person name="Grigoriev I.V."/>
            <person name="Hibbett D.S."/>
        </authorList>
    </citation>
    <scope>NUCLEOTIDE SEQUENCE [LARGE SCALE GENOMIC DNA]</scope>
    <source>
        <strain evidence="3 4">HHB9708</strain>
    </source>
</reference>
<feature type="domain" description="Fatty acid desaturase" evidence="2">
    <location>
        <begin position="81"/>
        <end position="354"/>
    </location>
</feature>
<dbReference type="InterPro" id="IPR012171">
    <property type="entry name" value="Fatty_acid_desaturase"/>
</dbReference>
<evidence type="ECO:0000259" key="2">
    <source>
        <dbReference type="Pfam" id="PF00487"/>
    </source>
</evidence>
<evidence type="ECO:0000256" key="1">
    <source>
        <dbReference type="SAM" id="Phobius"/>
    </source>
</evidence>
<evidence type="ECO:0000313" key="4">
    <source>
        <dbReference type="Proteomes" id="UP000076722"/>
    </source>
</evidence>
<keyword evidence="1" id="KW-0472">Membrane</keyword>
<keyword evidence="1" id="KW-1133">Transmembrane helix</keyword>
<feature type="transmembrane region" description="Helical" evidence="1">
    <location>
        <begin position="67"/>
        <end position="89"/>
    </location>
</feature>
<dbReference type="STRING" id="1314777.A0A165AB51"/>
<feature type="transmembrane region" description="Helical" evidence="1">
    <location>
        <begin position="37"/>
        <end position="55"/>
    </location>
</feature>
<name>A0A165AB51_9AGAM</name>
<gene>
    <name evidence="3" type="ORF">SISNIDRAFT_403183</name>
</gene>
<dbReference type="EMBL" id="KV419394">
    <property type="protein sequence ID" value="KZS98727.1"/>
    <property type="molecule type" value="Genomic_DNA"/>
</dbReference>